<dbReference type="InterPro" id="IPR006016">
    <property type="entry name" value="UspA"/>
</dbReference>
<gene>
    <name evidence="3" type="ORF">DJ83_05410</name>
    <name evidence="4" type="ORF">EO776_06635</name>
</gene>
<feature type="domain" description="UspA" evidence="2">
    <location>
        <begin position="4"/>
        <end position="146"/>
    </location>
</feature>
<dbReference type="PANTHER" id="PTHR46268:SF6">
    <property type="entry name" value="UNIVERSAL STRESS PROTEIN UP12"/>
    <property type="match status" value="1"/>
</dbReference>
<reference evidence="3 5" key="1">
    <citation type="journal article" date="2014" name="Front. Microbiol.">
        <title>Population and genomic analysis of the genus Halorubrum.</title>
        <authorList>
            <person name="Fullmer M.S."/>
            <person name="Soucy S.M."/>
            <person name="Swithers K.S."/>
            <person name="Makkay A.M."/>
            <person name="Wheeler R."/>
            <person name="Ventosa A."/>
            <person name="Gogarten J.P."/>
            <person name="Papke R.T."/>
        </authorList>
    </citation>
    <scope>NUCLEOTIDE SEQUENCE [LARGE SCALE GENOMIC DNA]</scope>
    <source>
        <strain evidence="3 5">LD3</strain>
    </source>
</reference>
<evidence type="ECO:0000313" key="6">
    <source>
        <dbReference type="Proteomes" id="UP000293073"/>
    </source>
</evidence>
<dbReference type="SUPFAM" id="SSF52402">
    <property type="entry name" value="Adenine nucleotide alpha hydrolases-like"/>
    <property type="match status" value="1"/>
</dbReference>
<evidence type="ECO:0000259" key="2">
    <source>
        <dbReference type="Pfam" id="PF00582"/>
    </source>
</evidence>
<dbReference type="KEGG" id="hezz:EO776_06635"/>
<dbReference type="Proteomes" id="UP000216409">
    <property type="component" value="Unassembled WGS sequence"/>
</dbReference>
<dbReference type="PRINTS" id="PR01438">
    <property type="entry name" value="UNVRSLSTRESS"/>
</dbReference>
<proteinExistence type="inferred from homology"/>
<dbReference type="AlphaFoldDB" id="A0A256J0N6"/>
<dbReference type="EMBL" id="NHOW01000062">
    <property type="protein sequence ID" value="OYR62380.1"/>
    <property type="molecule type" value="Genomic_DNA"/>
</dbReference>
<accession>A0A256J0N6</accession>
<dbReference type="CDD" id="cd00293">
    <property type="entry name" value="USP-like"/>
    <property type="match status" value="1"/>
</dbReference>
<protein>
    <submittedName>
        <fullName evidence="4">Universal stress protein</fullName>
    </submittedName>
</protein>
<evidence type="ECO:0000256" key="1">
    <source>
        <dbReference type="ARBA" id="ARBA00008791"/>
    </source>
</evidence>
<dbReference type="RefSeq" id="WP_094521253.1">
    <property type="nucleotide sequence ID" value="NZ_CP034940.1"/>
</dbReference>
<reference evidence="4" key="3">
    <citation type="journal article" date="2019" name="Microbiol. Resour. Announc.">
        <title>Complete Genome Sequence of Halorubrum ezzemoulense Strain Fb21.</title>
        <authorList>
            <person name="Feng Y."/>
            <person name="Louyakis A.S."/>
            <person name="Makkay A.M."/>
            <person name="Guerrero R.O."/>
            <person name="Papke R.T."/>
            <person name="Gogarten J.P."/>
        </authorList>
    </citation>
    <scope>NUCLEOTIDE SEQUENCE</scope>
    <source>
        <strain evidence="4">Fb21</strain>
    </source>
</reference>
<reference evidence="6" key="4">
    <citation type="submission" date="2019-01" db="EMBL/GenBank/DDBJ databases">
        <title>Complete genome of Halorubrum ezzemoulense strain FB21.</title>
        <authorList>
            <person name="Feng Y."/>
            <person name="Louyakis A.S."/>
            <person name="Papke R.T."/>
            <person name="Gogarten J.P."/>
        </authorList>
    </citation>
    <scope>NUCLEOTIDE SEQUENCE [LARGE SCALE GENOMIC DNA]</scope>
    <source>
        <strain evidence="6">Fb21</strain>
    </source>
</reference>
<name>A0A256J0N6_HALEZ</name>
<evidence type="ECO:0000313" key="5">
    <source>
        <dbReference type="Proteomes" id="UP000216409"/>
    </source>
</evidence>
<dbReference type="PANTHER" id="PTHR46268">
    <property type="entry name" value="STRESS RESPONSE PROTEIN NHAX"/>
    <property type="match status" value="1"/>
</dbReference>
<evidence type="ECO:0000313" key="3">
    <source>
        <dbReference type="EMBL" id="OYR62380.1"/>
    </source>
</evidence>
<dbReference type="Gene3D" id="3.40.50.620">
    <property type="entry name" value="HUPs"/>
    <property type="match status" value="1"/>
</dbReference>
<dbReference type="InterPro" id="IPR014729">
    <property type="entry name" value="Rossmann-like_a/b/a_fold"/>
</dbReference>
<dbReference type="EMBL" id="CP034940">
    <property type="protein sequence ID" value="QAY19713.1"/>
    <property type="molecule type" value="Genomic_DNA"/>
</dbReference>
<dbReference type="GeneID" id="301359453"/>
<sequence length="159" mass="17159">MSMNTVLLAIGSEDESRLEELAETAASVVDPNGRIALLHVFDHERYDTIETQLNIDPDSEVTPDDVSQRSQIVTDVAERLERAGVDYEVRGALGETAESILEEAEALDTDLVVVGGRTRSATGKALFGSTAQRVLLGADCPVTFVKERSEERTEAAVPA</sequence>
<dbReference type="Proteomes" id="UP000293073">
    <property type="component" value="Chromosome"/>
</dbReference>
<reference evidence="3" key="2">
    <citation type="submission" date="2017-05" db="EMBL/GenBank/DDBJ databases">
        <authorList>
            <person name="Song R."/>
            <person name="Chenine A.L."/>
            <person name="Ruprecht R.M."/>
        </authorList>
    </citation>
    <scope>NUCLEOTIDE SEQUENCE</scope>
    <source>
        <strain evidence="3">LD3</strain>
    </source>
</reference>
<dbReference type="InterPro" id="IPR006015">
    <property type="entry name" value="Universal_stress_UspA"/>
</dbReference>
<dbReference type="Pfam" id="PF00582">
    <property type="entry name" value="Usp"/>
    <property type="match status" value="1"/>
</dbReference>
<organism evidence="3 5">
    <name type="scientific">Halorubrum ezzemoulense</name>
    <name type="common">Halorubrum chaoviator</name>
    <dbReference type="NCBI Taxonomy" id="337243"/>
    <lineage>
        <taxon>Archaea</taxon>
        <taxon>Methanobacteriati</taxon>
        <taxon>Methanobacteriota</taxon>
        <taxon>Stenosarchaea group</taxon>
        <taxon>Halobacteria</taxon>
        <taxon>Halobacteriales</taxon>
        <taxon>Haloferacaceae</taxon>
        <taxon>Halorubrum</taxon>
    </lineage>
</organism>
<evidence type="ECO:0000313" key="4">
    <source>
        <dbReference type="EMBL" id="QAY19713.1"/>
    </source>
</evidence>
<comment type="similarity">
    <text evidence="1">Belongs to the universal stress protein A family.</text>
</comment>